<protein>
    <submittedName>
        <fullName evidence="1">Uncharacterized protein</fullName>
    </submittedName>
</protein>
<comment type="caution">
    <text evidence="1">The sequence shown here is derived from an EMBL/GenBank/DDBJ whole genome shotgun (WGS) entry which is preliminary data.</text>
</comment>
<dbReference type="EMBL" id="JAWJWF010000001">
    <property type="protein sequence ID" value="KAK6640524.1"/>
    <property type="molecule type" value="Genomic_DNA"/>
</dbReference>
<proteinExistence type="predicted"/>
<organism evidence="1 2">
    <name type="scientific">Polyplax serrata</name>
    <name type="common">Common mouse louse</name>
    <dbReference type="NCBI Taxonomy" id="468196"/>
    <lineage>
        <taxon>Eukaryota</taxon>
        <taxon>Metazoa</taxon>
        <taxon>Ecdysozoa</taxon>
        <taxon>Arthropoda</taxon>
        <taxon>Hexapoda</taxon>
        <taxon>Insecta</taxon>
        <taxon>Pterygota</taxon>
        <taxon>Neoptera</taxon>
        <taxon>Paraneoptera</taxon>
        <taxon>Psocodea</taxon>
        <taxon>Troctomorpha</taxon>
        <taxon>Phthiraptera</taxon>
        <taxon>Anoplura</taxon>
        <taxon>Polyplacidae</taxon>
        <taxon>Polyplax</taxon>
    </lineage>
</organism>
<sequence>MLRVKLQGVGVKSSCSKLKRLCISCIGNRKTSIQRKQETETTLSTESVGRRVSEDFADPRWRKRSSSNLLGKVAGRKTVWPPPEEELKVCVTASDGHDQPSAIKKIWSPKEGTVTGTATA</sequence>
<name>A0ABR1BEQ9_POLSC</name>
<evidence type="ECO:0000313" key="1">
    <source>
        <dbReference type="EMBL" id="KAK6640524.1"/>
    </source>
</evidence>
<evidence type="ECO:0000313" key="2">
    <source>
        <dbReference type="Proteomes" id="UP001359485"/>
    </source>
</evidence>
<gene>
    <name evidence="1" type="ORF">RUM44_012219</name>
</gene>
<dbReference type="Proteomes" id="UP001359485">
    <property type="component" value="Unassembled WGS sequence"/>
</dbReference>
<reference evidence="1 2" key="1">
    <citation type="submission" date="2023-09" db="EMBL/GenBank/DDBJ databases">
        <title>Genomes of two closely related lineages of the louse Polyplax serrata with different host specificities.</title>
        <authorList>
            <person name="Martinu J."/>
            <person name="Tarabai H."/>
            <person name="Stefka J."/>
            <person name="Hypsa V."/>
        </authorList>
    </citation>
    <scope>NUCLEOTIDE SEQUENCE [LARGE SCALE GENOMIC DNA]</scope>
    <source>
        <strain evidence="1">98ZLc_SE</strain>
    </source>
</reference>
<keyword evidence="2" id="KW-1185">Reference proteome</keyword>
<accession>A0ABR1BEQ9</accession>